<dbReference type="GO" id="GO:0003676">
    <property type="term" value="F:nucleic acid binding"/>
    <property type="evidence" value="ECO:0007669"/>
    <property type="project" value="InterPro"/>
</dbReference>
<evidence type="ECO:0000256" key="2">
    <source>
        <dbReference type="HAMAP-Rule" id="MF_00048"/>
    </source>
</evidence>
<accession>A0AB38YJF3</accession>
<dbReference type="HAMAP" id="MF_00048">
    <property type="entry name" value="UPF0102"/>
    <property type="match status" value="1"/>
</dbReference>
<dbReference type="InterPro" id="IPR011856">
    <property type="entry name" value="tRNA_endonuc-like_dom_sf"/>
</dbReference>
<dbReference type="SUPFAM" id="SSF52980">
    <property type="entry name" value="Restriction endonuclease-like"/>
    <property type="match status" value="1"/>
</dbReference>
<name>A0AB38YJF3_9GAMM</name>
<dbReference type="NCBIfam" id="NF009154">
    <property type="entry name" value="PRK12497.3-3"/>
    <property type="match status" value="1"/>
</dbReference>
<dbReference type="InterPro" id="IPR011335">
    <property type="entry name" value="Restrct_endonuc-II-like"/>
</dbReference>
<dbReference type="Pfam" id="PF02021">
    <property type="entry name" value="UPF0102"/>
    <property type="match status" value="1"/>
</dbReference>
<dbReference type="AlphaFoldDB" id="A0AB38YJF3"/>
<dbReference type="InterPro" id="IPR003509">
    <property type="entry name" value="UPF0102_YraN-like"/>
</dbReference>
<dbReference type="NCBIfam" id="TIGR00252">
    <property type="entry name" value="YraN family protein"/>
    <property type="match status" value="1"/>
</dbReference>
<sequence>MSLAIGLEAEAQCADYLSSQGLTLVARNVKCRHGELDLIMRDGATLVFIEVKARRSRHFGGGLAAVTASKQQKLRHAAQWYLAHHKMTEAPCRFDVVEVNLNTQEFTWIRNAF</sequence>
<evidence type="ECO:0000313" key="3">
    <source>
        <dbReference type="EMBL" id="WLD58965.1"/>
    </source>
</evidence>
<evidence type="ECO:0000256" key="1">
    <source>
        <dbReference type="ARBA" id="ARBA00006738"/>
    </source>
</evidence>
<comment type="similarity">
    <text evidence="1 2">Belongs to the UPF0102 family.</text>
</comment>
<protein>
    <recommendedName>
        <fullName evidence="2">UPF0102 protein NFC81_04035</fullName>
    </recommendedName>
</protein>
<dbReference type="Gene3D" id="3.40.1350.10">
    <property type="match status" value="1"/>
</dbReference>
<dbReference type="PANTHER" id="PTHR34039:SF1">
    <property type="entry name" value="UPF0102 PROTEIN YRAN"/>
    <property type="match status" value="1"/>
</dbReference>
<organism evidence="3">
    <name type="scientific">Salinispirillum sp. LH 10-3-1</name>
    <dbReference type="NCBI Taxonomy" id="2952525"/>
    <lineage>
        <taxon>Bacteria</taxon>
        <taxon>Pseudomonadati</taxon>
        <taxon>Pseudomonadota</taxon>
        <taxon>Gammaproteobacteria</taxon>
        <taxon>Oceanospirillales</taxon>
        <taxon>Saccharospirillaceae</taxon>
        <taxon>Salinispirillum</taxon>
    </lineage>
</organism>
<dbReference type="EMBL" id="CP101717">
    <property type="protein sequence ID" value="WLD58965.1"/>
    <property type="molecule type" value="Genomic_DNA"/>
</dbReference>
<proteinExistence type="inferred from homology"/>
<reference evidence="3" key="1">
    <citation type="submission" date="2022-07" db="EMBL/GenBank/DDBJ databases">
        <title>Complete genome sequence of Salinispirillum sp. LH10-3-1 capable of multiple carbohydrate inversion isolated from a soda lake.</title>
        <authorList>
            <person name="Liu J."/>
            <person name="Zhai Y."/>
            <person name="Zhang H."/>
            <person name="Yang H."/>
            <person name="Qu J."/>
            <person name="Li J."/>
        </authorList>
    </citation>
    <scope>NUCLEOTIDE SEQUENCE</scope>
    <source>
        <strain evidence="3">LH 10-3-1</strain>
    </source>
</reference>
<dbReference type="CDD" id="cd20736">
    <property type="entry name" value="PoNe_Nuclease"/>
    <property type="match status" value="1"/>
</dbReference>
<dbReference type="PANTHER" id="PTHR34039">
    <property type="entry name" value="UPF0102 PROTEIN YRAN"/>
    <property type="match status" value="1"/>
</dbReference>
<dbReference type="NCBIfam" id="NF009150">
    <property type="entry name" value="PRK12497.1-3"/>
    <property type="match status" value="1"/>
</dbReference>
<dbReference type="RefSeq" id="WP_304996253.1">
    <property type="nucleotide sequence ID" value="NZ_CP101717.1"/>
</dbReference>
<gene>
    <name evidence="3" type="ORF">NFC81_04035</name>
</gene>